<comment type="similarity">
    <text evidence="1">Belongs to the SNF2/RAD54 helicase family. RAD16 subfamily.</text>
</comment>
<dbReference type="InterPro" id="IPR000330">
    <property type="entry name" value="SNF2_N"/>
</dbReference>
<dbReference type="Pfam" id="PF00176">
    <property type="entry name" value="SNF2-rel_dom"/>
    <property type="match status" value="1"/>
</dbReference>
<evidence type="ECO:0000313" key="7">
    <source>
        <dbReference type="EMBL" id="KAK9917849.1"/>
    </source>
</evidence>
<feature type="region of interest" description="Disordered" evidence="4">
    <location>
        <begin position="709"/>
        <end position="757"/>
    </location>
</feature>
<accession>A0ABR2Z1R1</accession>
<evidence type="ECO:0000256" key="4">
    <source>
        <dbReference type="SAM" id="MobiDB-lite"/>
    </source>
</evidence>
<feature type="compositionally biased region" description="Gly residues" evidence="4">
    <location>
        <begin position="368"/>
        <end position="377"/>
    </location>
</feature>
<dbReference type="InterPro" id="IPR013083">
    <property type="entry name" value="Znf_RING/FYVE/PHD"/>
</dbReference>
<evidence type="ECO:0000259" key="6">
    <source>
        <dbReference type="PROSITE" id="PS51194"/>
    </source>
</evidence>
<proteinExistence type="inferred from homology"/>
<dbReference type="SMART" id="SM00490">
    <property type="entry name" value="HELICc"/>
    <property type="match status" value="1"/>
</dbReference>
<sequence>MNDHADEDLCFPLPALEVQPGEGWDVQEGLKGSHLAGRELKISNSTSNERRLIILEDVDGQHSALGYVAVHPDKKRPELWDAAAALSQGGLLKLKVIQVRAEQQVNEGVQQQPQVLEVACSGSLVLPAYTSEPPPLGRSPLAAAIHIIIQHIATLGQEPSDLSADTNVHGMEELDVTSGEGDVGAEAPAEEMDLRDRIYEMLRPVDWTAEATEPSGLTCTLRGYQRRALAWMARREALEDGSDPSSSTAGGPSATAGSSQPPAAHQQPVWNGTHHPCWQRVAMPSGESFYHNWDTGQLQKAPPFAPQPLSGGALADEMGLGKTGLRRNGATLIAATPALLGQWDNEIKQHAPLLKVVIYDGLKASSKAGGGDGGGSPEFGKKRKRKMTKRQKFEVAQEVWETQRQAFEAAKLAGVPVSEEAAFQAQMERLMAADVVLVAYPTLSQEVHHARNALGVGRSLRRPKRYNVVDSPLTALHWWRLILDEAQNVGDGFSQVGDMAALLRARSRWVVTGTPMGNGGLRDLHGLLRVLRHDPFSDRRLWRTCVEHPCLRDDPHALERLEAVLKPIMWRNDKASVGDELDLKPRTLERVTIIVSEGERSFYHSVQNAAAPAHEALMLHAAAANDNSEEAGPSSPRTLSRVEAARAVRAARAAEEAAGREGQLAQGIILSIGEQNQRRADELQNKLQASERNLCVLLNTLAAMLLEDPGALGSPTSPKHKGKGKQKAAADGDETPQGPDRKRRKSEATEAAAGPSWEERRAEALALLRKSRLISEEGIGATWGEPATDIKAASAAIRAWRPIQVSVLEQLADLLEASGVPRNEDEDLPAMREEARRKLEEINEVPRAACMEREVRLAELSGKLEEAGRKVAELWRRAHAAGWQERRRTDGSEWCAVLLSRYDAAKAADDEATAEAGQVQSAVTELLQPEEERLIEMRAVMEGVCVTPLVATALHNAQTVLSALHGLSRQAPNSALVEVMADIPEQRMLRLAREGSTLNRALVAAHALRRLHPIDTLDYQKAVSSVRKVVNALRKEHDKLLQRRSQHAGILSDDNDPEAAIAALEAVCAQLDFLRGLRERHAAEKLLEIDRHNLGVAEEEAHAASAAVSRNTGRKSAVVIRREIEELQSSCRSLLSQQRFLRSTAPEQRELEHIGNAGPLVTERQLPEPAAAPGSWPAGVRARTGLSAALGSWQGRGRSGDGAGPSSRGEAASGAAGRNEQEASVEGTRDNMTGGISENAVAANGALSGSRADMEESGRAKGTAKCGICWSYITSAMLMPKCGHFMCVDCWPKWSAGHVRKAKCYICREEFTFSNVTRAPIASQSRDAVVRDDPKYQQVAWIGQWGSKIEALVRRLLWLREHHPEIKSLVFSQWQGALFLVSKALDAQDPPIKHVALTGTRHRGQGPREVIKTFNDNADVRVFLLTRGQGAAGLTLTQASHVFLLEPSVSVAVEQQALARVHRFGQTRPVRITRFISQHTVEEEVVRVAEATQPLLSEDSSNPAGLLQKAEDVSTGQVRRLLDAAMRQRPASAAEGDGAPGLPVSA</sequence>
<evidence type="ECO:0000259" key="5">
    <source>
        <dbReference type="PROSITE" id="PS50089"/>
    </source>
</evidence>
<dbReference type="Pfam" id="PF13920">
    <property type="entry name" value="zf-C3HC4_3"/>
    <property type="match status" value="1"/>
</dbReference>
<keyword evidence="8" id="KW-1185">Reference proteome</keyword>
<organism evidence="7 8">
    <name type="scientific">Coccomyxa subellipsoidea</name>
    <dbReference type="NCBI Taxonomy" id="248742"/>
    <lineage>
        <taxon>Eukaryota</taxon>
        <taxon>Viridiplantae</taxon>
        <taxon>Chlorophyta</taxon>
        <taxon>core chlorophytes</taxon>
        <taxon>Trebouxiophyceae</taxon>
        <taxon>Trebouxiophyceae incertae sedis</taxon>
        <taxon>Coccomyxaceae</taxon>
        <taxon>Coccomyxa</taxon>
    </lineage>
</organism>
<dbReference type="InterPro" id="IPR049730">
    <property type="entry name" value="SNF2/RAD54-like_C"/>
</dbReference>
<keyword evidence="3" id="KW-0479">Metal-binding</keyword>
<feature type="region of interest" description="Disordered" evidence="4">
    <location>
        <begin position="1190"/>
        <end position="1236"/>
    </location>
</feature>
<protein>
    <recommendedName>
        <fullName evidence="9">RING-type domain-containing protein</fullName>
    </recommendedName>
</protein>
<dbReference type="InterPro" id="IPR027417">
    <property type="entry name" value="P-loop_NTPase"/>
</dbReference>
<feature type="domain" description="RING-type" evidence="5">
    <location>
        <begin position="1266"/>
        <end position="1308"/>
    </location>
</feature>
<dbReference type="Pfam" id="PF00271">
    <property type="entry name" value="Helicase_C"/>
    <property type="match status" value="1"/>
</dbReference>
<dbReference type="Gene3D" id="3.40.50.300">
    <property type="entry name" value="P-loop containing nucleotide triphosphate hydrolases"/>
    <property type="match status" value="1"/>
</dbReference>
<dbReference type="InterPro" id="IPR014001">
    <property type="entry name" value="Helicase_ATP-bd"/>
</dbReference>
<comment type="caution">
    <text evidence="7">The sequence shown here is derived from an EMBL/GenBank/DDBJ whole genome shotgun (WGS) entry which is preliminary data.</text>
</comment>
<evidence type="ECO:0000256" key="3">
    <source>
        <dbReference type="PROSITE-ProRule" id="PRU00175"/>
    </source>
</evidence>
<keyword evidence="2" id="KW-0378">Hydrolase</keyword>
<feature type="compositionally biased region" description="Low complexity" evidence="4">
    <location>
        <begin position="1204"/>
        <end position="1217"/>
    </location>
</feature>
<feature type="region of interest" description="Disordered" evidence="4">
    <location>
        <begin position="367"/>
        <end position="386"/>
    </location>
</feature>
<evidence type="ECO:0008006" key="9">
    <source>
        <dbReference type="Google" id="ProtNLM"/>
    </source>
</evidence>
<evidence type="ECO:0000256" key="1">
    <source>
        <dbReference type="ARBA" id="ARBA00008438"/>
    </source>
</evidence>
<feature type="domain" description="Helicase C-terminal" evidence="6">
    <location>
        <begin position="1351"/>
        <end position="1514"/>
    </location>
</feature>
<evidence type="ECO:0000313" key="8">
    <source>
        <dbReference type="Proteomes" id="UP001491310"/>
    </source>
</evidence>
<dbReference type="InterPro" id="IPR052583">
    <property type="entry name" value="ATP-helicase/E3_Ub-Ligase"/>
</dbReference>
<dbReference type="PANTHER" id="PTHR45865:SF1">
    <property type="entry name" value="E3 UBIQUITIN-PROTEIN LIGASE SHPRH"/>
    <property type="match status" value="1"/>
</dbReference>
<feature type="region of interest" description="Disordered" evidence="4">
    <location>
        <begin position="237"/>
        <end position="272"/>
    </location>
</feature>
<dbReference type="Proteomes" id="UP001491310">
    <property type="component" value="Unassembled WGS sequence"/>
</dbReference>
<dbReference type="SMART" id="SM00487">
    <property type="entry name" value="DEXDc"/>
    <property type="match status" value="1"/>
</dbReference>
<dbReference type="Gene3D" id="3.30.40.10">
    <property type="entry name" value="Zinc/RING finger domain, C3HC4 (zinc finger)"/>
    <property type="match status" value="1"/>
</dbReference>
<dbReference type="PROSITE" id="PS50089">
    <property type="entry name" value="ZF_RING_2"/>
    <property type="match status" value="1"/>
</dbReference>
<evidence type="ECO:0000256" key="2">
    <source>
        <dbReference type="ARBA" id="ARBA00022801"/>
    </source>
</evidence>
<dbReference type="SUPFAM" id="SSF52540">
    <property type="entry name" value="P-loop containing nucleoside triphosphate hydrolases"/>
    <property type="match status" value="2"/>
</dbReference>
<dbReference type="InterPro" id="IPR038718">
    <property type="entry name" value="SNF2-like_sf"/>
</dbReference>
<gene>
    <name evidence="7" type="ORF">WJX75_008894</name>
</gene>
<dbReference type="InterPro" id="IPR001650">
    <property type="entry name" value="Helicase_C-like"/>
</dbReference>
<dbReference type="PROSITE" id="PS51194">
    <property type="entry name" value="HELICASE_CTER"/>
    <property type="match status" value="1"/>
</dbReference>
<feature type="compositionally biased region" description="Low complexity" evidence="4">
    <location>
        <begin position="243"/>
        <end position="264"/>
    </location>
</feature>
<keyword evidence="3" id="KW-0863">Zinc-finger</keyword>
<dbReference type="InterPro" id="IPR001841">
    <property type="entry name" value="Znf_RING"/>
</dbReference>
<name>A0ABR2Z1R1_9CHLO</name>
<dbReference type="PANTHER" id="PTHR45865">
    <property type="entry name" value="E3 UBIQUITIN-PROTEIN LIGASE SHPRH FAMILY MEMBER"/>
    <property type="match status" value="1"/>
</dbReference>
<feature type="region of interest" description="Disordered" evidence="4">
    <location>
        <begin position="1526"/>
        <end position="1546"/>
    </location>
</feature>
<dbReference type="Gene3D" id="3.40.50.10810">
    <property type="entry name" value="Tandem AAA-ATPase domain"/>
    <property type="match status" value="1"/>
</dbReference>
<keyword evidence="3" id="KW-0862">Zinc</keyword>
<dbReference type="SUPFAM" id="SSF57850">
    <property type="entry name" value="RING/U-box"/>
    <property type="match status" value="1"/>
</dbReference>
<reference evidence="7 8" key="1">
    <citation type="journal article" date="2024" name="Nat. Commun.">
        <title>Phylogenomics reveals the evolutionary origins of lichenization in chlorophyte algae.</title>
        <authorList>
            <person name="Puginier C."/>
            <person name="Libourel C."/>
            <person name="Otte J."/>
            <person name="Skaloud P."/>
            <person name="Haon M."/>
            <person name="Grisel S."/>
            <person name="Petersen M."/>
            <person name="Berrin J.G."/>
            <person name="Delaux P.M."/>
            <person name="Dal Grande F."/>
            <person name="Keller J."/>
        </authorList>
    </citation>
    <scope>NUCLEOTIDE SEQUENCE [LARGE SCALE GENOMIC DNA]</scope>
    <source>
        <strain evidence="7 8">SAG 216-7</strain>
    </source>
</reference>
<dbReference type="EMBL" id="JALJOT010000002">
    <property type="protein sequence ID" value="KAK9917849.1"/>
    <property type="molecule type" value="Genomic_DNA"/>
</dbReference>
<dbReference type="CDD" id="cd18793">
    <property type="entry name" value="SF2_C_SNF"/>
    <property type="match status" value="1"/>
</dbReference>